<feature type="transmembrane region" description="Helical" evidence="11">
    <location>
        <begin position="86"/>
        <end position="112"/>
    </location>
</feature>
<keyword evidence="5" id="KW-0645">Protease</keyword>
<sequence>FAGALIYMAFVGGYTLTVGDFAGGALYFALPLMTILGLHELAHYLVARHYRVDASLPYFLPLPPPVLFGTMGAFVNLREPIPDRKILFDIGISGPLVGFAATIPILLTGLYLSAHTVPLSVTYCAPTLLGVSYGNLIVGLPLFIQALTYFFPSSLITLHPLALAGWFGVFLTAINLLPAGQLD</sequence>
<accession>T1D7G0</accession>
<feature type="transmembrane region" description="Helical" evidence="11">
    <location>
        <begin position="132"/>
        <end position="151"/>
    </location>
</feature>
<name>T1D7G0_9ZZZZ</name>
<evidence type="ECO:0000256" key="5">
    <source>
        <dbReference type="ARBA" id="ARBA00022670"/>
    </source>
</evidence>
<dbReference type="GO" id="GO:0009507">
    <property type="term" value="C:chloroplast"/>
    <property type="evidence" value="ECO:0007669"/>
    <property type="project" value="UniProtKB-SubCell"/>
</dbReference>
<evidence type="ECO:0000256" key="7">
    <source>
        <dbReference type="ARBA" id="ARBA00022801"/>
    </source>
</evidence>
<dbReference type="PANTHER" id="PTHR31412:SF0">
    <property type="entry name" value="ZINC METALLOPROTEASE EGY1, CHLOROPLASTIC-RELATED"/>
    <property type="match status" value="1"/>
</dbReference>
<organism evidence="13">
    <name type="scientific">mine drainage metagenome</name>
    <dbReference type="NCBI Taxonomy" id="410659"/>
    <lineage>
        <taxon>unclassified sequences</taxon>
        <taxon>metagenomes</taxon>
        <taxon>ecological metagenomes</taxon>
    </lineage>
</organism>
<keyword evidence="8" id="KW-0809">Transit peptide</keyword>
<feature type="non-terminal residue" evidence="13">
    <location>
        <position position="183"/>
    </location>
</feature>
<evidence type="ECO:0000256" key="4">
    <source>
        <dbReference type="ARBA" id="ARBA00022640"/>
    </source>
</evidence>
<comment type="caution">
    <text evidence="13">The sequence shown here is derived from an EMBL/GenBank/DDBJ whole genome shotgun (WGS) entry which is preliminary data.</text>
</comment>
<dbReference type="InterPro" id="IPR008915">
    <property type="entry name" value="Peptidase_M50"/>
</dbReference>
<protein>
    <submittedName>
        <fullName evidence="13">Peptidase, M50 family protein</fullName>
    </submittedName>
</protein>
<evidence type="ECO:0000256" key="2">
    <source>
        <dbReference type="ARBA" id="ARBA00004229"/>
    </source>
</evidence>
<evidence type="ECO:0000256" key="11">
    <source>
        <dbReference type="SAM" id="Phobius"/>
    </source>
</evidence>
<proteinExistence type="predicted"/>
<feature type="transmembrane region" description="Helical" evidence="11">
    <location>
        <begin position="6"/>
        <end position="30"/>
    </location>
</feature>
<reference evidence="13" key="2">
    <citation type="journal article" date="2014" name="ISME J.">
        <title>Microbial stratification in low pH oxic and suboxic macroscopic growths along an acid mine drainage.</title>
        <authorList>
            <person name="Mendez-Garcia C."/>
            <person name="Mesa V."/>
            <person name="Sprenger R.R."/>
            <person name="Richter M."/>
            <person name="Diez M.S."/>
            <person name="Solano J."/>
            <person name="Bargiela R."/>
            <person name="Golyshina O.V."/>
            <person name="Manteca A."/>
            <person name="Ramos J.L."/>
            <person name="Gallego J.R."/>
            <person name="Llorente I."/>
            <person name="Martins Dos Santos V.A."/>
            <person name="Jensen O.N."/>
            <person name="Pelaez A.I."/>
            <person name="Sanchez J."/>
            <person name="Ferrer M."/>
        </authorList>
    </citation>
    <scope>NUCLEOTIDE SEQUENCE</scope>
</reference>
<dbReference type="GO" id="GO:0006508">
    <property type="term" value="P:proteolysis"/>
    <property type="evidence" value="ECO:0007669"/>
    <property type="project" value="UniProtKB-KW"/>
</dbReference>
<keyword evidence="9 11" id="KW-1133">Transmembrane helix</keyword>
<evidence type="ECO:0000256" key="10">
    <source>
        <dbReference type="ARBA" id="ARBA00023136"/>
    </source>
</evidence>
<evidence type="ECO:0000259" key="12">
    <source>
        <dbReference type="Pfam" id="PF02163"/>
    </source>
</evidence>
<feature type="transmembrane region" description="Helical" evidence="11">
    <location>
        <begin position="158"/>
        <end position="177"/>
    </location>
</feature>
<dbReference type="PANTHER" id="PTHR31412">
    <property type="entry name" value="ZINC METALLOPROTEASE EGY1"/>
    <property type="match status" value="1"/>
</dbReference>
<comment type="subcellular location">
    <subcellularLocation>
        <location evidence="1">Membrane</location>
        <topology evidence="1">Multi-pass membrane protein</topology>
    </subcellularLocation>
    <subcellularLocation>
        <location evidence="2">Plastid</location>
        <location evidence="2">Chloroplast</location>
    </subcellularLocation>
</comment>
<dbReference type="EMBL" id="AUZY01000800">
    <property type="protein sequence ID" value="EQD77374.1"/>
    <property type="molecule type" value="Genomic_DNA"/>
</dbReference>
<gene>
    <name evidence="13" type="ORF">B1B_01097</name>
</gene>
<dbReference type="AlphaFoldDB" id="T1D7G0"/>
<feature type="domain" description="Peptidase M50" evidence="12">
    <location>
        <begin position="27"/>
        <end position="183"/>
    </location>
</feature>
<evidence type="ECO:0000256" key="8">
    <source>
        <dbReference type="ARBA" id="ARBA00022946"/>
    </source>
</evidence>
<evidence type="ECO:0000256" key="1">
    <source>
        <dbReference type="ARBA" id="ARBA00004141"/>
    </source>
</evidence>
<dbReference type="Pfam" id="PF02163">
    <property type="entry name" value="Peptidase_M50"/>
    <property type="match status" value="1"/>
</dbReference>
<keyword evidence="6 11" id="KW-0812">Transmembrane</keyword>
<evidence type="ECO:0000256" key="6">
    <source>
        <dbReference type="ARBA" id="ARBA00022692"/>
    </source>
</evidence>
<dbReference type="GO" id="GO:0016020">
    <property type="term" value="C:membrane"/>
    <property type="evidence" value="ECO:0007669"/>
    <property type="project" value="UniProtKB-SubCell"/>
</dbReference>
<dbReference type="GO" id="GO:0008233">
    <property type="term" value="F:peptidase activity"/>
    <property type="evidence" value="ECO:0007669"/>
    <property type="project" value="UniProtKB-KW"/>
</dbReference>
<dbReference type="InterPro" id="IPR044838">
    <property type="entry name" value="EGY1-like"/>
</dbReference>
<feature type="non-terminal residue" evidence="13">
    <location>
        <position position="1"/>
    </location>
</feature>
<keyword evidence="10 11" id="KW-0472">Membrane</keyword>
<evidence type="ECO:0000256" key="3">
    <source>
        <dbReference type="ARBA" id="ARBA00022528"/>
    </source>
</evidence>
<keyword evidence="7" id="KW-0378">Hydrolase</keyword>
<keyword evidence="3" id="KW-0150">Chloroplast</keyword>
<evidence type="ECO:0000313" key="13">
    <source>
        <dbReference type="EMBL" id="EQD77374.1"/>
    </source>
</evidence>
<reference evidence="13" key="1">
    <citation type="submission" date="2013-08" db="EMBL/GenBank/DDBJ databases">
        <authorList>
            <person name="Mendez C."/>
            <person name="Richter M."/>
            <person name="Ferrer M."/>
            <person name="Sanchez J."/>
        </authorList>
    </citation>
    <scope>NUCLEOTIDE SEQUENCE</scope>
</reference>
<evidence type="ECO:0000256" key="9">
    <source>
        <dbReference type="ARBA" id="ARBA00022989"/>
    </source>
</evidence>
<keyword evidence="4" id="KW-0934">Plastid</keyword>